<dbReference type="PANTHER" id="PTHR43031:SF18">
    <property type="entry name" value="RHODANESE-RELATED SULFURTRANSFERASES"/>
    <property type="match status" value="1"/>
</dbReference>
<feature type="domain" description="Rhodanese" evidence="1">
    <location>
        <begin position="2"/>
        <end position="91"/>
    </location>
</feature>
<name>A0A222FQ76_9GAMM</name>
<dbReference type="SMART" id="SM00450">
    <property type="entry name" value="RHOD"/>
    <property type="match status" value="1"/>
</dbReference>
<dbReference type="InterPro" id="IPR036873">
    <property type="entry name" value="Rhodanese-like_dom_sf"/>
</dbReference>
<organism evidence="2 3">
    <name type="scientific">Bacterioplanes sanyensis</name>
    <dbReference type="NCBI Taxonomy" id="1249553"/>
    <lineage>
        <taxon>Bacteria</taxon>
        <taxon>Pseudomonadati</taxon>
        <taxon>Pseudomonadota</taxon>
        <taxon>Gammaproteobacteria</taxon>
        <taxon>Oceanospirillales</taxon>
        <taxon>Oceanospirillaceae</taxon>
        <taxon>Bacterioplanes</taxon>
    </lineage>
</organism>
<reference evidence="2 3" key="1">
    <citation type="submission" date="2017-07" db="EMBL/GenBank/DDBJ databases">
        <title>Annotated genome sequence of Bacterioplanes sanyensis isolated from Red Sea.</title>
        <authorList>
            <person name="Rehman Z.U."/>
        </authorList>
    </citation>
    <scope>NUCLEOTIDE SEQUENCE [LARGE SCALE GENOMIC DNA]</scope>
    <source>
        <strain evidence="2 3">NV9</strain>
    </source>
</reference>
<evidence type="ECO:0000259" key="1">
    <source>
        <dbReference type="PROSITE" id="PS50206"/>
    </source>
</evidence>
<dbReference type="EMBL" id="CP022530">
    <property type="protein sequence ID" value="ASP40940.1"/>
    <property type="molecule type" value="Genomic_DNA"/>
</dbReference>
<dbReference type="KEGG" id="bsan:CHH28_14245"/>
<evidence type="ECO:0000313" key="2">
    <source>
        <dbReference type="EMBL" id="ASP40940.1"/>
    </source>
</evidence>
<dbReference type="Gene3D" id="3.40.250.10">
    <property type="entry name" value="Rhodanese-like domain"/>
    <property type="match status" value="1"/>
</dbReference>
<dbReference type="PANTHER" id="PTHR43031">
    <property type="entry name" value="FAD-DEPENDENT OXIDOREDUCTASE"/>
    <property type="match status" value="1"/>
</dbReference>
<keyword evidence="3" id="KW-1185">Reference proteome</keyword>
<dbReference type="Pfam" id="PF00581">
    <property type="entry name" value="Rhodanese"/>
    <property type="match status" value="1"/>
</dbReference>
<dbReference type="OrthoDB" id="9814704at2"/>
<accession>A0A222FQ76</accession>
<dbReference type="InterPro" id="IPR001763">
    <property type="entry name" value="Rhodanese-like_dom"/>
</dbReference>
<protein>
    <submittedName>
        <fullName evidence="2">MerR family transcriptional regulator</fullName>
    </submittedName>
</protein>
<gene>
    <name evidence="2" type="ORF">CHH28_14245</name>
</gene>
<dbReference type="InterPro" id="IPR050229">
    <property type="entry name" value="GlpE_sulfurtransferase"/>
</dbReference>
<proteinExistence type="predicted"/>
<sequence>MAWADPVWIDVRSEAEFQQQHKPGALLMPHGEIAQRIAAAGIEKDAEVYLYCRSGKRAGIAKQALEQQGYSKVINVGGLEDALTHEMNQEL</sequence>
<dbReference type="PROSITE" id="PS50206">
    <property type="entry name" value="RHODANESE_3"/>
    <property type="match status" value="1"/>
</dbReference>
<dbReference type="SUPFAM" id="SSF52821">
    <property type="entry name" value="Rhodanese/Cell cycle control phosphatase"/>
    <property type="match status" value="1"/>
</dbReference>
<dbReference type="AlphaFoldDB" id="A0A222FQ76"/>
<dbReference type="Proteomes" id="UP000202440">
    <property type="component" value="Chromosome"/>
</dbReference>
<evidence type="ECO:0000313" key="3">
    <source>
        <dbReference type="Proteomes" id="UP000202440"/>
    </source>
</evidence>
<dbReference type="CDD" id="cd00158">
    <property type="entry name" value="RHOD"/>
    <property type="match status" value="1"/>
</dbReference>